<evidence type="ECO:0000313" key="2">
    <source>
        <dbReference type="EMBL" id="GIX64611.1"/>
    </source>
</evidence>
<feature type="region of interest" description="Disordered" evidence="1">
    <location>
        <begin position="56"/>
        <end position="75"/>
    </location>
</feature>
<dbReference type="GeneID" id="94196092"/>
<sequence length="1124" mass="123234">MAAATLPAWLQSAVKPGQDVPQYRISPKARHWLRAVEASNPRCSCCAFLGAAVSEPDAKQSTSEQREPSAVPAAKPRMHDWVDVCSTRATTSPPLGAVRLAPSGRHTNGMSGTRNDQDASHTPNANRGNDPCMLPNSRSSRSSSSQAVTEQSYDCALRWLTQTQEHLHALERLQLGQAFRRQQLRHLLSISPDGAADSVGGGVATTQSPDKGLRSSVEWLLNQWILFDTRFRSTYSNICRAYRRLVKMEVQLNLLRTNSLQMLENDAETGSQLTDTPGSVFDTAQDSERYGKLVSIWSSKLVALRDRNLREFRQYVVTAVEKLRAMPAPCAAVLVEEVEPEPSLVVSTGENHDPPQTTYNAVASFELDPDELGYGSRDFYDSTGETQLAADQRCDTPINSTRTVSVEGVVEYTLDAADEGAECYEDECPDDYAELFAQAVDVVTDYCQRRGINEESSLEYVSRVSDLSSRLLPRIIKAAGSIPVYDSDFLDASVHCLPDSATDAGFHASASLPSDTERSSTLPYRRDSYAAQSTYRSSPSIARSNSSTWSLLSARSADPEAALPSWALRNPYVTVLRRTNLTVTDALRCFSSTSSRYRKLVCFSTGGMKDLFLNKPGAGATESVDVGSLLTAGHRDTFLGGGTYNADFKPITSLRCGPQTVLRALLTEDLASDEIDKIVHAWFPPLTWSHSSDDLRHASHMDREPLEVATKLDEDATALAGDADVLHCAVWRQRLAEFHSVTGRQLSRLLRDRHTVEPRVKYDSGGHASAWDFLPLRATCDFRNHIPIRYTMRQQAPQGGNHYNWVQSLFGNESEENCRPDFDLSPLETQANSLPLASTGVVNAVVVPIHRGPIELSEAYRTIGEMCDCVTDYRFPPLYEQHRFTFTDAGNDPAGPAAAASGQDAAAADPSELVGGYVCDYQGCVKNVGDGSGNTHRETRLDQDHPGPDHLCHGDIPIDTGRLGSVFVSRHSNLCLGSQWSSRLEWWDRVSVSLVFYLVCCDGADAAHEPTGDPENPESVIQQLSRMRAVLDGLDRILRLCVRWKVGTLTLPAALRCCFPVDSGDAAGCADAHMRCLATATHLTASLCRRAYPYAVNLVFPEVLRGSGVEKAASAAFTSRLNTF</sequence>
<dbReference type="RefSeq" id="XP_067716680.1">
    <property type="nucleotide sequence ID" value="XM_067860579.1"/>
</dbReference>
<dbReference type="AlphaFoldDB" id="A0AAV4LXR4"/>
<keyword evidence="3" id="KW-1185">Reference proteome</keyword>
<proteinExistence type="predicted"/>
<gene>
    <name evidence="2" type="ORF">BcabD6B2_40460</name>
</gene>
<organism evidence="2 3">
    <name type="scientific">Babesia caballi</name>
    <dbReference type="NCBI Taxonomy" id="5871"/>
    <lineage>
        <taxon>Eukaryota</taxon>
        <taxon>Sar</taxon>
        <taxon>Alveolata</taxon>
        <taxon>Apicomplexa</taxon>
        <taxon>Aconoidasida</taxon>
        <taxon>Piroplasmida</taxon>
        <taxon>Babesiidae</taxon>
        <taxon>Babesia</taxon>
    </lineage>
</organism>
<protein>
    <submittedName>
        <fullName evidence="2">Excinuclease ABC subunit UvrB</fullName>
    </submittedName>
</protein>
<feature type="compositionally biased region" description="Polar residues" evidence="1">
    <location>
        <begin position="105"/>
        <end position="127"/>
    </location>
</feature>
<dbReference type="EMBL" id="BPLF01000003">
    <property type="protein sequence ID" value="GIX64611.1"/>
    <property type="molecule type" value="Genomic_DNA"/>
</dbReference>
<evidence type="ECO:0000313" key="3">
    <source>
        <dbReference type="Proteomes" id="UP001497744"/>
    </source>
</evidence>
<feature type="region of interest" description="Disordered" evidence="1">
    <location>
        <begin position="92"/>
        <end position="147"/>
    </location>
</feature>
<reference evidence="2 3" key="1">
    <citation type="submission" date="2021-06" db="EMBL/GenBank/DDBJ databases">
        <title>Genome sequence of Babesia caballi.</title>
        <authorList>
            <person name="Yamagishi J."/>
            <person name="Kidaka T."/>
            <person name="Ochi A."/>
        </authorList>
    </citation>
    <scope>NUCLEOTIDE SEQUENCE [LARGE SCALE GENOMIC DNA]</scope>
    <source>
        <strain evidence="2">USDA-D6B2</strain>
    </source>
</reference>
<evidence type="ECO:0000256" key="1">
    <source>
        <dbReference type="SAM" id="MobiDB-lite"/>
    </source>
</evidence>
<dbReference type="Proteomes" id="UP001497744">
    <property type="component" value="Unassembled WGS sequence"/>
</dbReference>
<comment type="caution">
    <text evidence="2">The sequence shown here is derived from an EMBL/GenBank/DDBJ whole genome shotgun (WGS) entry which is preliminary data.</text>
</comment>
<accession>A0AAV4LXR4</accession>
<name>A0AAV4LXR4_BABCB</name>